<organism evidence="2 3">
    <name type="scientific">Mollisia scopiformis</name>
    <name type="common">Conifer needle endophyte fungus</name>
    <name type="synonym">Phialocephala scopiformis</name>
    <dbReference type="NCBI Taxonomy" id="149040"/>
    <lineage>
        <taxon>Eukaryota</taxon>
        <taxon>Fungi</taxon>
        <taxon>Dikarya</taxon>
        <taxon>Ascomycota</taxon>
        <taxon>Pezizomycotina</taxon>
        <taxon>Leotiomycetes</taxon>
        <taxon>Helotiales</taxon>
        <taxon>Mollisiaceae</taxon>
        <taxon>Mollisia</taxon>
    </lineage>
</organism>
<dbReference type="RefSeq" id="XP_018077685.1">
    <property type="nucleotide sequence ID" value="XM_018214009.1"/>
</dbReference>
<dbReference type="InParanoid" id="A0A194XSQ0"/>
<sequence>MMRWFYMLLNTALIFLTLVVFIDFHPNSSEHHHHHQNLKSPLISPPHHRFSHLEPHHSSFPAKRPAQLYLPRLPTSPKRSVPAPVHYVCLTNTHNTTQSIAPHPLYLHHYPPSTFTKPTLTAPTQHNTTHSKSHLTS</sequence>
<protein>
    <submittedName>
        <fullName evidence="2">Uncharacterized protein</fullName>
    </submittedName>
</protein>
<name>A0A194XSQ0_MOLSC</name>
<accession>A0A194XSQ0</accession>
<evidence type="ECO:0000256" key="1">
    <source>
        <dbReference type="SAM" id="MobiDB-lite"/>
    </source>
</evidence>
<reference evidence="2 3" key="1">
    <citation type="submission" date="2015-10" db="EMBL/GenBank/DDBJ databases">
        <title>Full genome of DAOMC 229536 Phialocephala scopiformis, a fungal endophyte of spruce producing the potent anti-insectan compound rugulosin.</title>
        <authorList>
            <consortium name="DOE Joint Genome Institute"/>
            <person name="Walker A.K."/>
            <person name="Frasz S.L."/>
            <person name="Seifert K.A."/>
            <person name="Miller J.D."/>
            <person name="Mondo S.J."/>
            <person name="Labutti K."/>
            <person name="Lipzen A."/>
            <person name="Dockter R."/>
            <person name="Kennedy M."/>
            <person name="Grigoriev I.V."/>
            <person name="Spatafora J.W."/>
        </authorList>
    </citation>
    <scope>NUCLEOTIDE SEQUENCE [LARGE SCALE GENOMIC DNA]</scope>
    <source>
        <strain evidence="2 3">CBS 120377</strain>
    </source>
</reference>
<dbReference type="Proteomes" id="UP000070700">
    <property type="component" value="Unassembled WGS sequence"/>
</dbReference>
<gene>
    <name evidence="2" type="ORF">LY89DRAFT_680097</name>
</gene>
<evidence type="ECO:0000313" key="2">
    <source>
        <dbReference type="EMBL" id="KUJ23330.1"/>
    </source>
</evidence>
<dbReference type="AlphaFoldDB" id="A0A194XSQ0"/>
<proteinExistence type="predicted"/>
<dbReference type="EMBL" id="KQ947405">
    <property type="protein sequence ID" value="KUJ23330.1"/>
    <property type="molecule type" value="Genomic_DNA"/>
</dbReference>
<keyword evidence="3" id="KW-1185">Reference proteome</keyword>
<feature type="region of interest" description="Disordered" evidence="1">
    <location>
        <begin position="116"/>
        <end position="137"/>
    </location>
</feature>
<feature type="compositionally biased region" description="Polar residues" evidence="1">
    <location>
        <begin position="116"/>
        <end position="128"/>
    </location>
</feature>
<evidence type="ECO:0000313" key="3">
    <source>
        <dbReference type="Proteomes" id="UP000070700"/>
    </source>
</evidence>
<dbReference type="GeneID" id="28823735"/>
<dbReference type="KEGG" id="psco:LY89DRAFT_680097"/>